<proteinExistence type="predicted"/>
<sequence length="92" mass="10344">MEIVLYVLNRACFAGSGDDTTRLEGVVEQDEDPRLSHDLLTFFATFMVPPHSNSKWSHTNLKTENRCLVEFHVAGGNAKVAWAIFLGRLFFG</sequence>
<reference evidence="2" key="1">
    <citation type="submission" date="2020-12" db="UniProtKB">
        <authorList>
            <consortium name="WormBaseParasite"/>
        </authorList>
    </citation>
    <scope>IDENTIFICATION</scope>
    <source>
        <strain evidence="2">MHco3</strain>
    </source>
</reference>
<keyword evidence="1" id="KW-1185">Reference proteome</keyword>
<evidence type="ECO:0000313" key="2">
    <source>
        <dbReference type="WBParaSite" id="HCON_00070170-00001"/>
    </source>
</evidence>
<protein>
    <submittedName>
        <fullName evidence="2">Secreted protein</fullName>
    </submittedName>
</protein>
<dbReference type="AlphaFoldDB" id="A0A7I4YAM6"/>
<evidence type="ECO:0000313" key="1">
    <source>
        <dbReference type="Proteomes" id="UP000025227"/>
    </source>
</evidence>
<dbReference type="WBParaSite" id="HCON_00070170-00001">
    <property type="protein sequence ID" value="HCON_00070170-00001"/>
    <property type="gene ID" value="HCON_00070170"/>
</dbReference>
<name>A0A7I4YAM6_HAECO</name>
<organism evidence="1 2">
    <name type="scientific">Haemonchus contortus</name>
    <name type="common">Barber pole worm</name>
    <dbReference type="NCBI Taxonomy" id="6289"/>
    <lineage>
        <taxon>Eukaryota</taxon>
        <taxon>Metazoa</taxon>
        <taxon>Ecdysozoa</taxon>
        <taxon>Nematoda</taxon>
        <taxon>Chromadorea</taxon>
        <taxon>Rhabditida</taxon>
        <taxon>Rhabditina</taxon>
        <taxon>Rhabditomorpha</taxon>
        <taxon>Strongyloidea</taxon>
        <taxon>Trichostrongylidae</taxon>
        <taxon>Haemonchus</taxon>
    </lineage>
</organism>
<dbReference type="Proteomes" id="UP000025227">
    <property type="component" value="Unplaced"/>
</dbReference>
<accession>A0A7I4YAM6</accession>